<keyword evidence="2" id="KW-1185">Reference proteome</keyword>
<protein>
    <submittedName>
        <fullName evidence="1">Uncharacterized protein</fullName>
    </submittedName>
</protein>
<sequence>MLRTYQTGARTFQPAQARFATVATRRRLCTSKIGANSASPEVKRMRNECNILMAIFGGAAVLFVEDTVSAVRAYRSTQSEIAKIGKTITSLETKMKGGLEATGHRLDSLGQNLTPVKAKILGDPIEDPALNKEPAPDFIR</sequence>
<organism evidence="1 2">
    <name type="scientific">Drechslerella dactyloides</name>
    <name type="common">Nematode-trapping fungus</name>
    <name type="synonym">Arthrobotrys dactyloides</name>
    <dbReference type="NCBI Taxonomy" id="74499"/>
    <lineage>
        <taxon>Eukaryota</taxon>
        <taxon>Fungi</taxon>
        <taxon>Dikarya</taxon>
        <taxon>Ascomycota</taxon>
        <taxon>Pezizomycotina</taxon>
        <taxon>Orbiliomycetes</taxon>
        <taxon>Orbiliales</taxon>
        <taxon>Orbiliaceae</taxon>
        <taxon>Drechslerella</taxon>
    </lineage>
</organism>
<dbReference type="AlphaFoldDB" id="A0AAD6IZT8"/>
<evidence type="ECO:0000313" key="2">
    <source>
        <dbReference type="Proteomes" id="UP001221413"/>
    </source>
</evidence>
<gene>
    <name evidence="1" type="ORF">Dda_3620</name>
</gene>
<name>A0AAD6IZT8_DREDA</name>
<proteinExistence type="predicted"/>
<evidence type="ECO:0000313" key="1">
    <source>
        <dbReference type="EMBL" id="KAJ6260959.1"/>
    </source>
</evidence>
<dbReference type="Proteomes" id="UP001221413">
    <property type="component" value="Unassembled WGS sequence"/>
</dbReference>
<reference evidence="1" key="1">
    <citation type="submission" date="2023-01" db="EMBL/GenBank/DDBJ databases">
        <title>The chitinases involved in constricting ring structure development in the nematode-trapping fungus Drechslerella dactyloides.</title>
        <authorList>
            <person name="Wang R."/>
            <person name="Zhang L."/>
            <person name="Tang P."/>
            <person name="Li S."/>
            <person name="Liang L."/>
        </authorList>
    </citation>
    <scope>NUCLEOTIDE SEQUENCE</scope>
    <source>
        <strain evidence="1">YMF1.00031</strain>
    </source>
</reference>
<comment type="caution">
    <text evidence="1">The sequence shown here is derived from an EMBL/GenBank/DDBJ whole genome shotgun (WGS) entry which is preliminary data.</text>
</comment>
<accession>A0AAD6IZT8</accession>
<dbReference type="EMBL" id="JAQGDS010000004">
    <property type="protein sequence ID" value="KAJ6260959.1"/>
    <property type="molecule type" value="Genomic_DNA"/>
</dbReference>